<dbReference type="GeneID" id="100681566"/>
<dbReference type="Ensembl" id="ENSOANT00000007869.2">
    <property type="protein sequence ID" value="ENSOANP00000007867.2"/>
    <property type="gene ID" value="ENSOANG00000004959.2"/>
</dbReference>
<feature type="domain" description="C-type lectin" evidence="4">
    <location>
        <begin position="79"/>
        <end position="196"/>
    </location>
</feature>
<dbReference type="RefSeq" id="XP_003429986.1">
    <property type="nucleotide sequence ID" value="XM_003429938.3"/>
</dbReference>
<sequence length="197" mass="21551">MKLLQVLALLLLGMVSSHKMNRGPPDPKASGAEEVGVTRDEPGAEEEDGETSPGPGGPGAGDECPRDEDVIPITVGREVNTSSFLLIIKPHNFDEAQRVCQKCVKGQLVSVHNFTFNERLEFSARGLNHNLIWIGGKARGLGLLGKFRWVDGTPWDFSFWAAGQPTIFGGRCLALNSQGGHWRRVFCCRKSPFFCSL</sequence>
<evidence type="ECO:0000256" key="2">
    <source>
        <dbReference type="SAM" id="MobiDB-lite"/>
    </source>
</evidence>
<organism evidence="5 6">
    <name type="scientific">Ornithorhynchus anatinus</name>
    <name type="common">Duckbill platypus</name>
    <dbReference type="NCBI Taxonomy" id="9258"/>
    <lineage>
        <taxon>Eukaryota</taxon>
        <taxon>Metazoa</taxon>
        <taxon>Chordata</taxon>
        <taxon>Craniata</taxon>
        <taxon>Vertebrata</taxon>
        <taxon>Euteleostomi</taxon>
        <taxon>Mammalia</taxon>
        <taxon>Monotremata</taxon>
        <taxon>Ornithorhynchidae</taxon>
        <taxon>Ornithorhynchus</taxon>
    </lineage>
</organism>
<dbReference type="InterPro" id="IPR002352">
    <property type="entry name" value="Eosinophil_major_basic"/>
</dbReference>
<dbReference type="Bgee" id="ENSOANG00000004959">
    <property type="expression patterns" value="Expressed in ovary"/>
</dbReference>
<dbReference type="OrthoDB" id="6369810at2759"/>
<keyword evidence="6" id="KW-1185">Reference proteome</keyword>
<reference evidence="5 6" key="1">
    <citation type="journal article" date="2008" name="Nature">
        <title>Genome analysis of the platypus reveals unique signatures of evolution.</title>
        <authorList>
            <person name="Warren W.C."/>
            <person name="Hillier L.W."/>
            <person name="Marshall Graves J.A."/>
            <person name="Birney E."/>
            <person name="Ponting C.P."/>
            <person name="Grutzner F."/>
            <person name="Belov K."/>
            <person name="Miller W."/>
            <person name="Clarke L."/>
            <person name="Chinwalla A.T."/>
            <person name="Yang S.P."/>
            <person name="Heger A."/>
            <person name="Locke D.P."/>
            <person name="Miethke P."/>
            <person name="Waters P.D."/>
            <person name="Veyrunes F."/>
            <person name="Fulton L."/>
            <person name="Fulton B."/>
            <person name="Graves T."/>
            <person name="Wallis J."/>
            <person name="Puente X.S."/>
            <person name="Lopez-Otin C."/>
            <person name="Ordonez G.R."/>
            <person name="Eichler E.E."/>
            <person name="Chen L."/>
            <person name="Cheng Z."/>
            <person name="Deakin J.E."/>
            <person name="Alsop A."/>
            <person name="Thompson K."/>
            <person name="Kirby P."/>
            <person name="Papenfuss A.T."/>
            <person name="Wakefield M.J."/>
            <person name="Olender T."/>
            <person name="Lancet D."/>
            <person name="Huttley G.A."/>
            <person name="Smit A.F."/>
            <person name="Pask A."/>
            <person name="Temple-Smith P."/>
            <person name="Batzer M.A."/>
            <person name="Walker J.A."/>
            <person name="Konkel M.K."/>
            <person name="Harris R.S."/>
            <person name="Whittington C.M."/>
            <person name="Wong E.S."/>
            <person name="Gemmell N.J."/>
            <person name="Buschiazzo E."/>
            <person name="Vargas Jentzsch I.M."/>
            <person name="Merkel A."/>
            <person name="Schmitz J."/>
            <person name="Zemann A."/>
            <person name="Churakov G."/>
            <person name="Kriegs J.O."/>
            <person name="Brosius J."/>
            <person name="Murchison E.P."/>
            <person name="Sachidanandam R."/>
            <person name="Smith C."/>
            <person name="Hannon G.J."/>
            <person name="Tsend-Ayush E."/>
            <person name="McMillan D."/>
            <person name="Attenborough R."/>
            <person name="Rens W."/>
            <person name="Ferguson-Smith M."/>
            <person name="Lefevre C.M."/>
            <person name="Sharp J.A."/>
            <person name="Nicholas K.R."/>
            <person name="Ray D.A."/>
            <person name="Kube M."/>
            <person name="Reinhardt R."/>
            <person name="Pringle T.H."/>
            <person name="Taylor J."/>
            <person name="Jones R.C."/>
            <person name="Nixon B."/>
            <person name="Dacheux J.L."/>
            <person name="Niwa H."/>
            <person name="Sekita Y."/>
            <person name="Huang X."/>
            <person name="Stark A."/>
            <person name="Kheradpour P."/>
            <person name="Kellis M."/>
            <person name="Flicek P."/>
            <person name="Chen Y."/>
            <person name="Webber C."/>
            <person name="Hardison R."/>
            <person name="Nelson J."/>
            <person name="Hallsworth-Pepin K."/>
            <person name="Delehaunty K."/>
            <person name="Markovic C."/>
            <person name="Minx P."/>
            <person name="Feng Y."/>
            <person name="Kremitzki C."/>
            <person name="Mitreva M."/>
            <person name="Glasscock J."/>
            <person name="Wylie T."/>
            <person name="Wohldmann P."/>
            <person name="Thiru P."/>
            <person name="Nhan M.N."/>
            <person name="Pohl C.S."/>
            <person name="Smith S.M."/>
            <person name="Hou S."/>
            <person name="Nefedov M."/>
            <person name="de Jong P.J."/>
            <person name="Renfree M.B."/>
            <person name="Mardis E.R."/>
            <person name="Wilson R.K."/>
        </authorList>
    </citation>
    <scope>NUCLEOTIDE SEQUENCE [LARGE SCALE GENOMIC DNA]</scope>
    <source>
        <strain evidence="5 6">Glennie</strain>
    </source>
</reference>
<evidence type="ECO:0000256" key="1">
    <source>
        <dbReference type="ARBA" id="ARBA00022734"/>
    </source>
</evidence>
<feature type="chain" id="PRO_5028257635" description="C-type lectin domain-containing protein" evidence="3">
    <location>
        <begin position="18"/>
        <end position="197"/>
    </location>
</feature>
<dbReference type="HOGENOM" id="CLU_107200_1_0_1"/>
<feature type="region of interest" description="Disordered" evidence="2">
    <location>
        <begin position="17"/>
        <end position="68"/>
    </location>
</feature>
<dbReference type="PANTHER" id="PTHR22803">
    <property type="entry name" value="MANNOSE, PHOSPHOLIPASE, LECTIN RECEPTOR RELATED"/>
    <property type="match status" value="1"/>
</dbReference>
<dbReference type="OMA" id="WIGGKAR"/>
<dbReference type="InterPro" id="IPR001304">
    <property type="entry name" value="C-type_lectin-like"/>
</dbReference>
<keyword evidence="3" id="KW-0732">Signal</keyword>
<dbReference type="KEGG" id="oaa:100681566"/>
<proteinExistence type="predicted"/>
<dbReference type="SMART" id="SM00034">
    <property type="entry name" value="CLECT"/>
    <property type="match status" value="1"/>
</dbReference>
<keyword evidence="1" id="KW-0430">Lectin</keyword>
<name>F7DJB9_ORNAN</name>
<reference evidence="5" key="2">
    <citation type="submission" date="2025-08" db="UniProtKB">
        <authorList>
            <consortium name="Ensembl"/>
        </authorList>
    </citation>
    <scope>IDENTIFICATION</scope>
    <source>
        <strain evidence="5">Glennie</strain>
    </source>
</reference>
<dbReference type="InterPro" id="IPR016186">
    <property type="entry name" value="C-type_lectin-like/link_sf"/>
</dbReference>
<reference evidence="5" key="3">
    <citation type="submission" date="2025-09" db="UniProtKB">
        <authorList>
            <consortium name="Ensembl"/>
        </authorList>
    </citation>
    <scope>IDENTIFICATION</scope>
    <source>
        <strain evidence="5">Glennie</strain>
    </source>
</reference>
<dbReference type="GO" id="GO:0006955">
    <property type="term" value="P:immune response"/>
    <property type="evidence" value="ECO:0007669"/>
    <property type="project" value="InterPro"/>
</dbReference>
<evidence type="ECO:0000313" key="5">
    <source>
        <dbReference type="Ensembl" id="ENSOANP00000007867.2"/>
    </source>
</evidence>
<dbReference type="Proteomes" id="UP000002279">
    <property type="component" value="Chromosome 3"/>
</dbReference>
<evidence type="ECO:0000259" key="4">
    <source>
        <dbReference type="PROSITE" id="PS50041"/>
    </source>
</evidence>
<dbReference type="PROSITE" id="PS50041">
    <property type="entry name" value="C_TYPE_LECTIN_2"/>
    <property type="match status" value="1"/>
</dbReference>
<accession>F7DJB9</accession>
<feature type="signal peptide" evidence="3">
    <location>
        <begin position="1"/>
        <end position="17"/>
    </location>
</feature>
<evidence type="ECO:0000256" key="3">
    <source>
        <dbReference type="SAM" id="SignalP"/>
    </source>
</evidence>
<dbReference type="GeneTree" id="ENSGT00440000039859"/>
<dbReference type="InterPro" id="IPR050111">
    <property type="entry name" value="C-type_lectin/snaclec_domain"/>
</dbReference>
<protein>
    <recommendedName>
        <fullName evidence="4">C-type lectin domain-containing protein</fullName>
    </recommendedName>
</protein>
<dbReference type="FunCoup" id="F7DJB9">
    <property type="interactions" value="122"/>
</dbReference>
<dbReference type="Pfam" id="PF00059">
    <property type="entry name" value="Lectin_C"/>
    <property type="match status" value="1"/>
</dbReference>
<dbReference type="InParanoid" id="F7DJB9"/>
<dbReference type="InterPro" id="IPR016187">
    <property type="entry name" value="CTDL_fold"/>
</dbReference>
<evidence type="ECO:0000313" key="6">
    <source>
        <dbReference type="Proteomes" id="UP000002279"/>
    </source>
</evidence>
<dbReference type="SUPFAM" id="SSF56436">
    <property type="entry name" value="C-type lectin-like"/>
    <property type="match status" value="1"/>
</dbReference>
<dbReference type="Gene3D" id="3.10.100.10">
    <property type="entry name" value="Mannose-Binding Protein A, subunit A"/>
    <property type="match status" value="1"/>
</dbReference>
<dbReference type="AlphaFoldDB" id="F7DJB9"/>
<gene>
    <name evidence="5" type="primary">LOC100681566</name>
</gene>
<dbReference type="GO" id="GO:0030246">
    <property type="term" value="F:carbohydrate binding"/>
    <property type="evidence" value="ECO:0007669"/>
    <property type="project" value="UniProtKB-KW"/>
</dbReference>
<dbReference type="PRINTS" id="PR00770">
    <property type="entry name" value="EMAJORBASICP"/>
</dbReference>